<dbReference type="GO" id="GO:0006310">
    <property type="term" value="P:DNA recombination"/>
    <property type="evidence" value="ECO:0007669"/>
    <property type="project" value="UniProtKB-KW"/>
</dbReference>
<comment type="caution">
    <text evidence="4">The sequence shown here is derived from an EMBL/GenBank/DDBJ whole genome shotgun (WGS) entry which is preliminary data.</text>
</comment>
<dbReference type="Gene3D" id="1.10.150.130">
    <property type="match status" value="1"/>
</dbReference>
<dbReference type="Proteomes" id="UP000244450">
    <property type="component" value="Unassembled WGS sequence"/>
</dbReference>
<dbReference type="InterPro" id="IPR011010">
    <property type="entry name" value="DNA_brk_join_enz"/>
</dbReference>
<protein>
    <recommendedName>
        <fullName evidence="3">Phage integrase SAM-like domain-containing protein</fullName>
    </recommendedName>
</protein>
<keyword evidence="1" id="KW-0238">DNA-binding</keyword>
<reference evidence="4 5" key="1">
    <citation type="submission" date="2018-04" db="EMBL/GenBank/DDBJ databases">
        <title>Chitinophaga fuyangensis sp. nov., isolated from soil in a chemical factory.</title>
        <authorList>
            <person name="Chen K."/>
        </authorList>
    </citation>
    <scope>NUCLEOTIDE SEQUENCE [LARGE SCALE GENOMIC DNA]</scope>
    <source>
        <strain evidence="4 5">LY-1</strain>
    </source>
</reference>
<dbReference type="RefSeq" id="WP_108685172.1">
    <property type="nucleotide sequence ID" value="NZ_QCYK01000001.1"/>
</dbReference>
<dbReference type="Pfam" id="PF13102">
    <property type="entry name" value="Phage_int_SAM_5"/>
    <property type="match status" value="1"/>
</dbReference>
<evidence type="ECO:0000313" key="5">
    <source>
        <dbReference type="Proteomes" id="UP000244450"/>
    </source>
</evidence>
<dbReference type="EMBL" id="QCYK01000001">
    <property type="protein sequence ID" value="PUZ28533.1"/>
    <property type="molecule type" value="Genomic_DNA"/>
</dbReference>
<name>A0A2T7BLH7_9BACT</name>
<dbReference type="InterPro" id="IPR013762">
    <property type="entry name" value="Integrase-like_cat_sf"/>
</dbReference>
<accession>A0A2T7BLH7</accession>
<dbReference type="InterPro" id="IPR025269">
    <property type="entry name" value="SAM-like_dom"/>
</dbReference>
<keyword evidence="5" id="KW-1185">Reference proteome</keyword>
<dbReference type="GO" id="GO:0003677">
    <property type="term" value="F:DNA binding"/>
    <property type="evidence" value="ECO:0007669"/>
    <property type="project" value="UniProtKB-KW"/>
</dbReference>
<feature type="domain" description="Phage integrase SAM-like" evidence="3">
    <location>
        <begin position="111"/>
        <end position="205"/>
    </location>
</feature>
<dbReference type="AlphaFoldDB" id="A0A2T7BLH7"/>
<dbReference type="GO" id="GO:0015074">
    <property type="term" value="P:DNA integration"/>
    <property type="evidence" value="ECO:0007669"/>
    <property type="project" value="InterPro"/>
</dbReference>
<evidence type="ECO:0000313" key="4">
    <source>
        <dbReference type="EMBL" id="PUZ28533.1"/>
    </source>
</evidence>
<dbReference type="InterPro" id="IPR010998">
    <property type="entry name" value="Integrase_recombinase_N"/>
</dbReference>
<dbReference type="Gene3D" id="1.10.443.10">
    <property type="entry name" value="Intergrase catalytic core"/>
    <property type="match status" value="1"/>
</dbReference>
<sequence>MGVSIKAVHNWRNVLNANGRYPVHIYVYIDGPGEKYYPVKLPQKPSIAEWGGVGPAWVKPTSPYAFQSNKVIQNTIDKITAVHKRMVDANRKLAHYHIEKELNFKGTRIVVNDYFKNYIDNPPELVQLEESTWEKYASFLQHLNKFNPKLRFEEIDVEMAARIRNYLAAQPGIKTKTMAPASVKSLFDKFIVILQHAANEDKLIEKDVVDQITRKVFVDVPDREEGLHWDVIDVRNFKKLPEFALQPSQVRDKKLFLLQIYGCWYYNDLFYMRRDDVHYDHEFGMYVTGRRSKNEVPRLIPLWSYPDAEGIMKEFEDADKKSTFWFRRDAFVESQTYNRNIKVLAEMAGVTREVTAKIARHTGMTLLSRVGLQYPALKKAAGQKMKDVGGVYIKMGLREMIDATALAGFEKLAI</sequence>
<evidence type="ECO:0000259" key="3">
    <source>
        <dbReference type="Pfam" id="PF13102"/>
    </source>
</evidence>
<dbReference type="OrthoDB" id="1098628at2"/>
<evidence type="ECO:0000256" key="1">
    <source>
        <dbReference type="ARBA" id="ARBA00023125"/>
    </source>
</evidence>
<gene>
    <name evidence="4" type="ORF">DCC81_03365</name>
</gene>
<dbReference type="SUPFAM" id="SSF56349">
    <property type="entry name" value="DNA breaking-rejoining enzymes"/>
    <property type="match status" value="1"/>
</dbReference>
<evidence type="ECO:0000256" key="2">
    <source>
        <dbReference type="ARBA" id="ARBA00023172"/>
    </source>
</evidence>
<organism evidence="4 5">
    <name type="scientific">Chitinophaga parva</name>
    <dbReference type="NCBI Taxonomy" id="2169414"/>
    <lineage>
        <taxon>Bacteria</taxon>
        <taxon>Pseudomonadati</taxon>
        <taxon>Bacteroidota</taxon>
        <taxon>Chitinophagia</taxon>
        <taxon>Chitinophagales</taxon>
        <taxon>Chitinophagaceae</taxon>
        <taxon>Chitinophaga</taxon>
    </lineage>
</organism>
<keyword evidence="2" id="KW-0233">DNA recombination</keyword>
<proteinExistence type="predicted"/>